<keyword evidence="5" id="KW-1133">Transmembrane helix</keyword>
<evidence type="ECO:0000256" key="1">
    <source>
        <dbReference type="ARBA" id="ARBA00004370"/>
    </source>
</evidence>
<dbReference type="SMART" id="SM00304">
    <property type="entry name" value="HAMP"/>
    <property type="match status" value="1"/>
</dbReference>
<feature type="transmembrane region" description="Helical" evidence="5">
    <location>
        <begin position="288"/>
        <end position="310"/>
    </location>
</feature>
<evidence type="ECO:0000256" key="5">
    <source>
        <dbReference type="SAM" id="Phobius"/>
    </source>
</evidence>
<dbReference type="Gene3D" id="6.10.340.10">
    <property type="match status" value="1"/>
</dbReference>
<name>A0A9D1D278_9FIRM</name>
<dbReference type="CDD" id="cd06225">
    <property type="entry name" value="HAMP"/>
    <property type="match status" value="1"/>
</dbReference>
<dbReference type="AlphaFoldDB" id="A0A9D1D278"/>
<dbReference type="Pfam" id="PF02518">
    <property type="entry name" value="HATPase_c"/>
    <property type="match status" value="1"/>
</dbReference>
<reference evidence="7" key="2">
    <citation type="journal article" date="2021" name="PeerJ">
        <title>Extensive microbial diversity within the chicken gut microbiome revealed by metagenomics and culture.</title>
        <authorList>
            <person name="Gilroy R."/>
            <person name="Ravi A."/>
            <person name="Getino M."/>
            <person name="Pursley I."/>
            <person name="Horton D.L."/>
            <person name="Alikhan N.F."/>
            <person name="Baker D."/>
            <person name="Gharbi K."/>
            <person name="Hall N."/>
            <person name="Watson M."/>
            <person name="Adriaenssens E.M."/>
            <person name="Foster-Nyarko E."/>
            <person name="Jarju S."/>
            <person name="Secka A."/>
            <person name="Antonio M."/>
            <person name="Oren A."/>
            <person name="Chaudhuri R.R."/>
            <person name="La Ragione R."/>
            <person name="Hildebrand F."/>
            <person name="Pallen M.J."/>
        </authorList>
    </citation>
    <scope>NUCLEOTIDE SEQUENCE</scope>
    <source>
        <strain evidence="7">ChiSjej3B21-11622</strain>
    </source>
</reference>
<evidence type="ECO:0000259" key="6">
    <source>
        <dbReference type="PROSITE" id="PS50885"/>
    </source>
</evidence>
<evidence type="ECO:0000256" key="2">
    <source>
        <dbReference type="ARBA" id="ARBA00022553"/>
    </source>
</evidence>
<organism evidence="7 8">
    <name type="scientific">Candidatus Limivivens merdigallinarum</name>
    <dbReference type="NCBI Taxonomy" id="2840859"/>
    <lineage>
        <taxon>Bacteria</taxon>
        <taxon>Bacillati</taxon>
        <taxon>Bacillota</taxon>
        <taxon>Clostridia</taxon>
        <taxon>Lachnospirales</taxon>
        <taxon>Lachnospiraceae</taxon>
        <taxon>Lachnospiraceae incertae sedis</taxon>
        <taxon>Candidatus Limivivens</taxon>
    </lineage>
</organism>
<dbReference type="InterPro" id="IPR003594">
    <property type="entry name" value="HATPase_dom"/>
</dbReference>
<dbReference type="PANTHER" id="PTHR34220">
    <property type="entry name" value="SENSOR HISTIDINE KINASE YPDA"/>
    <property type="match status" value="1"/>
</dbReference>
<dbReference type="SUPFAM" id="SSF158472">
    <property type="entry name" value="HAMP domain-like"/>
    <property type="match status" value="1"/>
</dbReference>
<dbReference type="InterPro" id="IPR010559">
    <property type="entry name" value="Sig_transdc_His_kin_internal"/>
</dbReference>
<dbReference type="InterPro" id="IPR050640">
    <property type="entry name" value="Bact_2-comp_sensor_kinase"/>
</dbReference>
<accession>A0A9D1D278</accession>
<feature type="domain" description="HAMP" evidence="6">
    <location>
        <begin position="311"/>
        <end position="364"/>
    </location>
</feature>
<evidence type="ECO:0000313" key="7">
    <source>
        <dbReference type="EMBL" id="HIQ97897.1"/>
    </source>
</evidence>
<dbReference type="Proteomes" id="UP000886886">
    <property type="component" value="Unassembled WGS sequence"/>
</dbReference>
<dbReference type="InterPro" id="IPR036890">
    <property type="entry name" value="HATPase_C_sf"/>
</dbReference>
<evidence type="ECO:0000256" key="4">
    <source>
        <dbReference type="ARBA" id="ARBA00022777"/>
    </source>
</evidence>
<dbReference type="PROSITE" id="PS50885">
    <property type="entry name" value="HAMP"/>
    <property type="match status" value="1"/>
</dbReference>
<evidence type="ECO:0000256" key="3">
    <source>
        <dbReference type="ARBA" id="ARBA00022679"/>
    </source>
</evidence>
<dbReference type="InterPro" id="IPR003660">
    <property type="entry name" value="HAMP_dom"/>
</dbReference>
<evidence type="ECO:0000313" key="8">
    <source>
        <dbReference type="Proteomes" id="UP000886886"/>
    </source>
</evidence>
<dbReference type="GO" id="GO:0016020">
    <property type="term" value="C:membrane"/>
    <property type="evidence" value="ECO:0007669"/>
    <property type="project" value="UniProtKB-SubCell"/>
</dbReference>
<keyword evidence="5" id="KW-0472">Membrane</keyword>
<dbReference type="PANTHER" id="PTHR34220:SF7">
    <property type="entry name" value="SENSOR HISTIDINE KINASE YPDA"/>
    <property type="match status" value="1"/>
</dbReference>
<protein>
    <submittedName>
        <fullName evidence="7">Histidine kinase</fullName>
    </submittedName>
</protein>
<dbReference type="Gene3D" id="3.30.565.10">
    <property type="entry name" value="Histidine kinase-like ATPase, C-terminal domain"/>
    <property type="match status" value="1"/>
</dbReference>
<sequence>MGLSFRKKLFFSISILIMVLMLICTVIFSIYTYQNLYRQSLQTLRQINEHTSSELKNLFESMDQLSLYISTNLTVRTAFSDAIAEDYSNSDLNRDTVELLTSVSIPNSASHFRISLYNRKGNFVSIGIPYSKAYTAEKLSSDTYAKWYDSLPITHNDDSLYGVHEDYWSDSGDLYFSLFREIWGKNSTAVVNGIIEIQCPISLVVDCIQSDDSSYSWYLFDQEGHLVFPEDHDAALEENLYQAALSASSGTLTSPEHLFYSSVSVRNGYSLVLAQSERHIWEIILPQVFAILAVGVGALICSIIILFYAVKRATLPILELTNSVKQVSIANLSLDTEFASCPDEIIALNQAFDKMLKRLKQSMDEIVRMQVCEIRANLVALQAQMDPHFLYNTLAVIKSLSREGNMVQIRHACDYLIKMLRYLSSYDEHEVSLKEELLHTEHYLNLMKIRFEDQFTYSVSIDSQINTETLMLPKLSLQPLVENCFQHGFKTVAPPWEIRISIHTEGARWFLQVADNGSGISPEAQEELHRKIDEFLLNPSDSMESLKLGGMGLINTVTRLRLKYKDKISFEISNQPQGGTVVTIGGMLDHEYFCS</sequence>
<dbReference type="EMBL" id="DVFT01000222">
    <property type="protein sequence ID" value="HIQ97897.1"/>
    <property type="molecule type" value="Genomic_DNA"/>
</dbReference>
<comment type="caution">
    <text evidence="7">The sequence shown here is derived from an EMBL/GenBank/DDBJ whole genome shotgun (WGS) entry which is preliminary data.</text>
</comment>
<keyword evidence="3" id="KW-0808">Transferase</keyword>
<feature type="transmembrane region" description="Helical" evidence="5">
    <location>
        <begin position="9"/>
        <end position="33"/>
    </location>
</feature>
<keyword evidence="4 7" id="KW-0418">Kinase</keyword>
<keyword evidence="5" id="KW-0812">Transmembrane</keyword>
<dbReference type="SUPFAM" id="SSF55874">
    <property type="entry name" value="ATPase domain of HSP90 chaperone/DNA topoisomerase II/histidine kinase"/>
    <property type="match status" value="1"/>
</dbReference>
<comment type="subcellular location">
    <subcellularLocation>
        <location evidence="1">Membrane</location>
    </subcellularLocation>
</comment>
<dbReference type="Pfam" id="PF06580">
    <property type="entry name" value="His_kinase"/>
    <property type="match status" value="1"/>
</dbReference>
<proteinExistence type="predicted"/>
<gene>
    <name evidence="7" type="ORF">IAB26_15210</name>
</gene>
<keyword evidence="2" id="KW-0597">Phosphoprotein</keyword>
<dbReference type="GO" id="GO:0000155">
    <property type="term" value="F:phosphorelay sensor kinase activity"/>
    <property type="evidence" value="ECO:0007669"/>
    <property type="project" value="InterPro"/>
</dbReference>
<reference evidence="7" key="1">
    <citation type="submission" date="2020-10" db="EMBL/GenBank/DDBJ databases">
        <authorList>
            <person name="Gilroy R."/>
        </authorList>
    </citation>
    <scope>NUCLEOTIDE SEQUENCE</scope>
    <source>
        <strain evidence="7">ChiSjej3B21-11622</strain>
    </source>
</reference>